<evidence type="ECO:0000256" key="12">
    <source>
        <dbReference type="SAM" id="MobiDB-lite"/>
    </source>
</evidence>
<comment type="subcellular location">
    <subcellularLocation>
        <location evidence="2">Cell membrane</location>
        <topology evidence="2">Multi-pass membrane protein</topology>
    </subcellularLocation>
    <subcellularLocation>
        <location evidence="1">Cytoplasm</location>
    </subcellularLocation>
</comment>
<evidence type="ECO:0000256" key="5">
    <source>
        <dbReference type="ARBA" id="ARBA00022475"/>
    </source>
</evidence>
<feature type="region of interest" description="Disordered" evidence="12">
    <location>
        <begin position="355"/>
        <end position="376"/>
    </location>
</feature>
<dbReference type="InterPro" id="IPR007677">
    <property type="entry name" value="Gasdermin"/>
</dbReference>
<evidence type="ECO:0000256" key="6">
    <source>
        <dbReference type="ARBA" id="ARBA00022490"/>
    </source>
</evidence>
<keyword evidence="6" id="KW-0963">Cytoplasm</keyword>
<keyword evidence="9" id="KW-0472">Membrane</keyword>
<evidence type="ECO:0000313" key="15">
    <source>
        <dbReference type="Proteomes" id="UP000000715"/>
    </source>
</evidence>
<dbReference type="GO" id="GO:0070273">
    <property type="term" value="F:phosphatidylinositol-4-phosphate binding"/>
    <property type="evidence" value="ECO:0007669"/>
    <property type="project" value="TreeGrafter"/>
</dbReference>
<dbReference type="AlphaFoldDB" id="A0A8U0RTK7"/>
<dbReference type="GO" id="GO:0042742">
    <property type="term" value="P:defense response to bacterium"/>
    <property type="evidence" value="ECO:0007669"/>
    <property type="project" value="TreeGrafter"/>
</dbReference>
<organism evidence="15 16">
    <name type="scientific">Mustela putorius furo</name>
    <name type="common">European domestic ferret</name>
    <name type="synonym">Mustela furo</name>
    <dbReference type="NCBI Taxonomy" id="9669"/>
    <lineage>
        <taxon>Eukaryota</taxon>
        <taxon>Metazoa</taxon>
        <taxon>Chordata</taxon>
        <taxon>Craniata</taxon>
        <taxon>Vertebrata</taxon>
        <taxon>Euteleostomi</taxon>
        <taxon>Mammalia</taxon>
        <taxon>Eutheria</taxon>
        <taxon>Laurasiatheria</taxon>
        <taxon>Carnivora</taxon>
        <taxon>Caniformia</taxon>
        <taxon>Musteloidea</taxon>
        <taxon>Mustelidae</taxon>
        <taxon>Mustelinae</taxon>
        <taxon>Mustela</taxon>
    </lineage>
</organism>
<comment type="similarity">
    <text evidence="3">Belongs to the gasdermin family.</text>
</comment>
<keyword evidence="5" id="KW-1003">Cell membrane</keyword>
<feature type="domain" description="Gasdermin pore forming" evidence="13">
    <location>
        <begin position="117"/>
        <end position="348"/>
    </location>
</feature>
<dbReference type="InterPro" id="IPR041263">
    <property type="entry name" value="Gasdermin_PUB"/>
</dbReference>
<dbReference type="PANTHER" id="PTHR16399:SF15">
    <property type="entry name" value="GASDERMIN-D"/>
    <property type="match status" value="1"/>
</dbReference>
<protein>
    <submittedName>
        <fullName evidence="16">Gasdermin-D isoform X1</fullName>
    </submittedName>
</protein>
<proteinExistence type="inferred from homology"/>
<evidence type="ECO:0000256" key="10">
    <source>
        <dbReference type="ARBA" id="ARBA00023139"/>
    </source>
</evidence>
<dbReference type="GO" id="GO:0012501">
    <property type="term" value="P:programmed cell death"/>
    <property type="evidence" value="ECO:0007669"/>
    <property type="project" value="UniProtKB-KW"/>
</dbReference>
<keyword evidence="7" id="KW-1210">Necrosis</keyword>
<evidence type="ECO:0000313" key="16">
    <source>
        <dbReference type="RefSeq" id="XP_044930087.1"/>
    </source>
</evidence>
<sequence length="598" mass="64694">MRRLRLQSHVCWAPAVRRKPREVPPAGGGGEGAGAAGGAPRGALAGAFLGGPGHVTRLKFHFWVWAPTALHFPAGFPAPVCRADLLPVEGPEPGVTVAVSCSPRPVPAPLPGAMASTFEGVVKRVIRELDHGGKLIPVDSLQSSAGFQPYCLLRRKLPMSRFQKVRYTGINLSIRDILEPGAPEPDVKQSTPIRVFDCTDGEALGGGELEAAGQGRLAGKASVSEYLRISMKVCTRKVDPNVWDAMKRERRLRQPEHKVLGQLRNCKSDVFVVTEVLQTQEEVTVSQTQKHEGSGQFALLGALSFQGQGQGRRSRKKKVSIPADTVLAFQVAQLLVDPDWDVLLYWDERGKRPKTFRPPNEDRQPVFERPTSDRQLSGGLELQSDGFTEVGPAFTGDFQDLQAEVAAQTQALRCLSRELCGQLLAGVAQVLREERGLQTLGDELEQGLSCGVVPTLEGPAGAVLECLVNSSGELEGQLARPVLYLAEALAVLTETQHAVLGKMLETGELSGRLDLQVGSILEQSSPWQQRRDVSLPPELLGSGWGPETPAWVLLEECGLEVQADAPQVRWEPEAQDLTCALFACLVLLLGLSPDSCWG</sequence>
<evidence type="ECO:0000256" key="1">
    <source>
        <dbReference type="ARBA" id="ARBA00004496"/>
    </source>
</evidence>
<evidence type="ECO:0000256" key="9">
    <source>
        <dbReference type="ARBA" id="ARBA00023136"/>
    </source>
</evidence>
<dbReference type="OrthoDB" id="9035105at2759"/>
<dbReference type="GeneID" id="101672437"/>
<dbReference type="GO" id="GO:0072559">
    <property type="term" value="C:NLRP3 inflammasome complex"/>
    <property type="evidence" value="ECO:0007669"/>
    <property type="project" value="TreeGrafter"/>
</dbReference>
<dbReference type="Pfam" id="PF17708">
    <property type="entry name" value="Gasdermin_C"/>
    <property type="match status" value="1"/>
</dbReference>
<dbReference type="GO" id="GO:0005546">
    <property type="term" value="F:phosphatidylinositol-4,5-bisphosphate binding"/>
    <property type="evidence" value="ECO:0007669"/>
    <property type="project" value="TreeGrafter"/>
</dbReference>
<accession>A0A8U0RTK7</accession>
<keyword evidence="11" id="KW-0449">Lipoprotein</keyword>
<dbReference type="GO" id="GO:0001786">
    <property type="term" value="F:phosphatidylserine binding"/>
    <property type="evidence" value="ECO:0007669"/>
    <property type="project" value="TreeGrafter"/>
</dbReference>
<dbReference type="RefSeq" id="XP_044930087.1">
    <property type="nucleotide sequence ID" value="XM_045074152.1"/>
</dbReference>
<feature type="compositionally biased region" description="Basic and acidic residues" evidence="12">
    <location>
        <begin position="359"/>
        <end position="372"/>
    </location>
</feature>
<keyword evidence="15" id="KW-1185">Reference proteome</keyword>
<evidence type="ECO:0000256" key="7">
    <source>
        <dbReference type="ARBA" id="ARBA00022590"/>
    </source>
</evidence>
<evidence type="ECO:0000256" key="2">
    <source>
        <dbReference type="ARBA" id="ARBA00004651"/>
    </source>
</evidence>
<dbReference type="Proteomes" id="UP000000715">
    <property type="component" value="Unplaced"/>
</dbReference>
<evidence type="ECO:0000259" key="13">
    <source>
        <dbReference type="Pfam" id="PF04598"/>
    </source>
</evidence>
<evidence type="ECO:0000256" key="8">
    <source>
        <dbReference type="ARBA" id="ARBA00022692"/>
    </source>
</evidence>
<evidence type="ECO:0000256" key="3">
    <source>
        <dbReference type="ARBA" id="ARBA00009279"/>
    </source>
</evidence>
<dbReference type="GO" id="GO:0005886">
    <property type="term" value="C:plasma membrane"/>
    <property type="evidence" value="ECO:0007669"/>
    <property type="project" value="UniProtKB-SubCell"/>
</dbReference>
<evidence type="ECO:0000256" key="11">
    <source>
        <dbReference type="ARBA" id="ARBA00023288"/>
    </source>
</evidence>
<keyword evidence="4" id="KW-1134">Transmembrane beta strand</keyword>
<evidence type="ECO:0000259" key="14">
    <source>
        <dbReference type="Pfam" id="PF17708"/>
    </source>
</evidence>
<dbReference type="PANTHER" id="PTHR16399">
    <property type="entry name" value="GASDERMIN"/>
    <property type="match status" value="1"/>
</dbReference>
<dbReference type="InterPro" id="IPR040460">
    <property type="entry name" value="Gasdermin_pore"/>
</dbReference>
<gene>
    <name evidence="16" type="primary">LOC101672437</name>
</gene>
<dbReference type="Pfam" id="PF04598">
    <property type="entry name" value="Gasdermin"/>
    <property type="match status" value="1"/>
</dbReference>
<reference evidence="16" key="1">
    <citation type="submission" date="2025-08" db="UniProtKB">
        <authorList>
            <consortium name="RefSeq"/>
        </authorList>
    </citation>
    <scope>IDENTIFICATION</scope>
    <source>
        <tissue evidence="16">Brain</tissue>
    </source>
</reference>
<name>A0A8U0RTK7_MUSPF</name>
<evidence type="ECO:0000256" key="4">
    <source>
        <dbReference type="ARBA" id="ARBA00022452"/>
    </source>
</evidence>
<keyword evidence="8" id="KW-0812">Transmembrane</keyword>
<keyword evidence="10" id="KW-0564">Palmitate</keyword>
<feature type="domain" description="Gasdermin PUB" evidence="14">
    <location>
        <begin position="397"/>
        <end position="568"/>
    </location>
</feature>
<dbReference type="GO" id="GO:0070269">
    <property type="term" value="P:pyroptotic inflammatory response"/>
    <property type="evidence" value="ECO:0007669"/>
    <property type="project" value="TreeGrafter"/>
</dbReference>